<evidence type="ECO:0000313" key="2">
    <source>
        <dbReference type="EMBL" id="TNN52044.1"/>
    </source>
</evidence>
<protein>
    <submittedName>
        <fullName evidence="2">Uncharacterized protein</fullName>
    </submittedName>
</protein>
<dbReference type="AlphaFoldDB" id="A0A4Z2GH30"/>
<evidence type="ECO:0000313" key="3">
    <source>
        <dbReference type="Proteomes" id="UP000314294"/>
    </source>
</evidence>
<sequence>MLFLLAAHGDSDDLQQLLVRRPRAQDVSQRHLVVPEQTHLRDRGEGIEGQRAPLCSARPVRKSGRSLTLRFPSAVIRRRLQEPQKCSDMEVGPPLPDEVQHLLKDSRAAVTTPVNSENGAFSVVRPHKKKTTTNKQAFTKGGPPHFSPPRLLDHTVQHKRVFPAAVNISCVNRVRTRHGNGHSPSKGMYSMKRTSRGFFSVSATKSSSSSSLRPRITTQFTCRGRQRATAGPRVRGLVKTGFSMLRAMRNRDESHPADEEAAP</sequence>
<evidence type="ECO:0000256" key="1">
    <source>
        <dbReference type="SAM" id="MobiDB-lite"/>
    </source>
</evidence>
<proteinExistence type="predicted"/>
<name>A0A4Z2GH30_9TELE</name>
<comment type="caution">
    <text evidence="2">The sequence shown here is derived from an EMBL/GenBank/DDBJ whole genome shotgun (WGS) entry which is preliminary data.</text>
</comment>
<feature type="region of interest" description="Disordered" evidence="1">
    <location>
        <begin position="129"/>
        <end position="149"/>
    </location>
</feature>
<dbReference type="EMBL" id="SRLO01000561">
    <property type="protein sequence ID" value="TNN52044.1"/>
    <property type="molecule type" value="Genomic_DNA"/>
</dbReference>
<organism evidence="2 3">
    <name type="scientific">Liparis tanakae</name>
    <name type="common">Tanaka's snailfish</name>
    <dbReference type="NCBI Taxonomy" id="230148"/>
    <lineage>
        <taxon>Eukaryota</taxon>
        <taxon>Metazoa</taxon>
        <taxon>Chordata</taxon>
        <taxon>Craniata</taxon>
        <taxon>Vertebrata</taxon>
        <taxon>Euteleostomi</taxon>
        <taxon>Actinopterygii</taxon>
        <taxon>Neopterygii</taxon>
        <taxon>Teleostei</taxon>
        <taxon>Neoteleostei</taxon>
        <taxon>Acanthomorphata</taxon>
        <taxon>Eupercaria</taxon>
        <taxon>Perciformes</taxon>
        <taxon>Cottioidei</taxon>
        <taxon>Cottales</taxon>
        <taxon>Liparidae</taxon>
        <taxon>Liparis</taxon>
    </lineage>
</organism>
<gene>
    <name evidence="2" type="ORF">EYF80_037759</name>
</gene>
<accession>A0A4Z2GH30</accession>
<dbReference type="Proteomes" id="UP000314294">
    <property type="component" value="Unassembled WGS sequence"/>
</dbReference>
<reference evidence="2 3" key="1">
    <citation type="submission" date="2019-03" db="EMBL/GenBank/DDBJ databases">
        <title>First draft genome of Liparis tanakae, snailfish: a comprehensive survey of snailfish specific genes.</title>
        <authorList>
            <person name="Kim W."/>
            <person name="Song I."/>
            <person name="Jeong J.-H."/>
            <person name="Kim D."/>
            <person name="Kim S."/>
            <person name="Ryu S."/>
            <person name="Song J.Y."/>
            <person name="Lee S.K."/>
        </authorList>
    </citation>
    <scope>NUCLEOTIDE SEQUENCE [LARGE SCALE GENOMIC DNA]</scope>
    <source>
        <tissue evidence="2">Muscle</tissue>
    </source>
</reference>
<keyword evidence="3" id="KW-1185">Reference proteome</keyword>